<evidence type="ECO:0000256" key="6">
    <source>
        <dbReference type="SAM" id="SignalP"/>
    </source>
</evidence>
<evidence type="ECO:0000259" key="7">
    <source>
        <dbReference type="SMART" id="SM00704"/>
    </source>
</evidence>
<feature type="signal peptide" evidence="6">
    <location>
        <begin position="1"/>
        <end position="15"/>
    </location>
</feature>
<keyword evidence="1" id="KW-0001">2Fe-2S</keyword>
<dbReference type="InterPro" id="IPR042216">
    <property type="entry name" value="MitoNEET_CISD"/>
</dbReference>
<dbReference type="Pfam" id="PF09360">
    <property type="entry name" value="zf-CDGSH"/>
    <property type="match status" value="1"/>
</dbReference>
<dbReference type="InterPro" id="IPR045131">
    <property type="entry name" value="CISD1/2"/>
</dbReference>
<keyword evidence="9" id="KW-1185">Reference proteome</keyword>
<dbReference type="GO" id="GO:0051537">
    <property type="term" value="F:2 iron, 2 sulfur cluster binding"/>
    <property type="evidence" value="ECO:0007669"/>
    <property type="project" value="UniProtKB-KW"/>
</dbReference>
<comment type="cofactor">
    <cofactor evidence="5">
        <name>[2Fe-2S] cluster</name>
        <dbReference type="ChEBI" id="CHEBI:190135"/>
    </cofactor>
</comment>
<feature type="chain" id="PRO_5012351334" description="Iron-binding zinc finger CDGSH type domain-containing protein" evidence="6">
    <location>
        <begin position="16"/>
        <end position="106"/>
    </location>
</feature>
<dbReference type="PANTHER" id="PTHR13680:SF5">
    <property type="entry name" value="CDGSH IRON-SULFUR DOMAIN-CONTAINING PROTEIN 1"/>
    <property type="match status" value="1"/>
</dbReference>
<feature type="domain" description="Iron-binding zinc finger CDGSH type" evidence="7">
    <location>
        <begin position="55"/>
        <end position="91"/>
    </location>
</feature>
<dbReference type="GO" id="GO:0046872">
    <property type="term" value="F:metal ion binding"/>
    <property type="evidence" value="ECO:0007669"/>
    <property type="project" value="UniProtKB-KW"/>
</dbReference>
<dbReference type="GO" id="GO:0010506">
    <property type="term" value="P:regulation of autophagy"/>
    <property type="evidence" value="ECO:0007669"/>
    <property type="project" value="InterPro"/>
</dbReference>
<evidence type="ECO:0000256" key="4">
    <source>
        <dbReference type="ARBA" id="ARBA00023014"/>
    </source>
</evidence>
<dbReference type="Proteomes" id="UP000198406">
    <property type="component" value="Unassembled WGS sequence"/>
</dbReference>
<dbReference type="EMBL" id="BDSP01000043">
    <property type="protein sequence ID" value="GAX11636.1"/>
    <property type="molecule type" value="Genomic_DNA"/>
</dbReference>
<keyword evidence="6" id="KW-0732">Signal</keyword>
<name>A0A1Z5JCF5_FISSO</name>
<evidence type="ECO:0000313" key="9">
    <source>
        <dbReference type="Proteomes" id="UP000198406"/>
    </source>
</evidence>
<evidence type="ECO:0000256" key="3">
    <source>
        <dbReference type="ARBA" id="ARBA00023004"/>
    </source>
</evidence>
<dbReference type="InterPro" id="IPR018967">
    <property type="entry name" value="FeS-contain_CDGSH-typ"/>
</dbReference>
<dbReference type="SMART" id="SM00704">
    <property type="entry name" value="ZnF_CDGSH"/>
    <property type="match status" value="1"/>
</dbReference>
<dbReference type="PANTHER" id="PTHR13680">
    <property type="entry name" value="CDGSH IRON-SULFUR DOMAIN-CONTAINING PROTEIN 1"/>
    <property type="match status" value="1"/>
</dbReference>
<reference evidence="8 9" key="1">
    <citation type="journal article" date="2015" name="Plant Cell">
        <title>Oil accumulation by the oleaginous diatom Fistulifera solaris as revealed by the genome and transcriptome.</title>
        <authorList>
            <person name="Tanaka T."/>
            <person name="Maeda Y."/>
            <person name="Veluchamy A."/>
            <person name="Tanaka M."/>
            <person name="Abida H."/>
            <person name="Marechal E."/>
            <person name="Bowler C."/>
            <person name="Muto M."/>
            <person name="Sunaga Y."/>
            <person name="Tanaka M."/>
            <person name="Yoshino T."/>
            <person name="Taniguchi T."/>
            <person name="Fukuda Y."/>
            <person name="Nemoto M."/>
            <person name="Matsumoto M."/>
            <person name="Wong P.S."/>
            <person name="Aburatani S."/>
            <person name="Fujibuchi W."/>
        </authorList>
    </citation>
    <scope>NUCLEOTIDE SEQUENCE [LARGE SCALE GENOMIC DNA]</scope>
    <source>
        <strain evidence="8 9">JPCC DA0580</strain>
    </source>
</reference>
<evidence type="ECO:0000313" key="8">
    <source>
        <dbReference type="EMBL" id="GAX11636.1"/>
    </source>
</evidence>
<evidence type="ECO:0000256" key="2">
    <source>
        <dbReference type="ARBA" id="ARBA00022723"/>
    </source>
</evidence>
<organism evidence="8 9">
    <name type="scientific">Fistulifera solaris</name>
    <name type="common">Oleaginous diatom</name>
    <dbReference type="NCBI Taxonomy" id="1519565"/>
    <lineage>
        <taxon>Eukaryota</taxon>
        <taxon>Sar</taxon>
        <taxon>Stramenopiles</taxon>
        <taxon>Ochrophyta</taxon>
        <taxon>Bacillariophyta</taxon>
        <taxon>Bacillariophyceae</taxon>
        <taxon>Bacillariophycidae</taxon>
        <taxon>Naviculales</taxon>
        <taxon>Naviculaceae</taxon>
        <taxon>Fistulifera</taxon>
    </lineage>
</organism>
<keyword evidence="3" id="KW-0408">Iron</keyword>
<dbReference type="GO" id="GO:0005741">
    <property type="term" value="C:mitochondrial outer membrane"/>
    <property type="evidence" value="ECO:0007669"/>
    <property type="project" value="TreeGrafter"/>
</dbReference>
<evidence type="ECO:0000256" key="5">
    <source>
        <dbReference type="ARBA" id="ARBA00034078"/>
    </source>
</evidence>
<dbReference type="AlphaFoldDB" id="A0A1Z5JCF5"/>
<evidence type="ECO:0000256" key="1">
    <source>
        <dbReference type="ARBA" id="ARBA00022714"/>
    </source>
</evidence>
<dbReference type="OrthoDB" id="449252at2759"/>
<proteinExistence type="predicted"/>
<sequence>MKFLIAALSIAQAFAFSVIGANTRPISTQLHAAADYVPKEGEGKINLLIDLESPKVANMEEMSSGKKVFCRCWLSGTFPLCDGTHVKHNAACGDNVGPLIVTVKSE</sequence>
<accession>A0A1Z5JCF5</accession>
<gene>
    <name evidence="8" type="ORF">FisN_30Lh011</name>
</gene>
<dbReference type="Gene3D" id="3.40.5.90">
    <property type="entry name" value="CDGSH iron-sulfur domain, mitoNEET-type"/>
    <property type="match status" value="1"/>
</dbReference>
<comment type="caution">
    <text evidence="8">The sequence shown here is derived from an EMBL/GenBank/DDBJ whole genome shotgun (WGS) entry which is preliminary data.</text>
</comment>
<dbReference type="FunFam" id="3.40.5.90:FF:000001">
    <property type="entry name" value="CDGSH iron-sulfur domain-containing protein 1"/>
    <property type="match status" value="1"/>
</dbReference>
<keyword evidence="2" id="KW-0479">Metal-binding</keyword>
<protein>
    <recommendedName>
        <fullName evidence="7">Iron-binding zinc finger CDGSH type domain-containing protein</fullName>
    </recommendedName>
</protein>
<dbReference type="InParanoid" id="A0A1Z5JCF5"/>
<keyword evidence="4" id="KW-0411">Iron-sulfur</keyword>